<evidence type="ECO:0000256" key="4">
    <source>
        <dbReference type="PIRSR" id="PIRSR015582-2"/>
    </source>
</evidence>
<evidence type="ECO:0000313" key="6">
    <source>
        <dbReference type="Proteomes" id="UP000195105"/>
    </source>
</evidence>
<dbReference type="GO" id="GO:0000287">
    <property type="term" value="F:magnesium ion binding"/>
    <property type="evidence" value="ECO:0007669"/>
    <property type="project" value="TreeGrafter"/>
</dbReference>
<dbReference type="PANTHER" id="PTHR32308">
    <property type="entry name" value="LYASE BETA SUBUNIT, PUTATIVE (AFU_ORTHOLOGUE AFUA_4G13030)-RELATED"/>
    <property type="match status" value="1"/>
</dbReference>
<dbReference type="Proteomes" id="UP000195105">
    <property type="component" value="Unassembled WGS sequence"/>
</dbReference>
<dbReference type="FunFam" id="3.20.20.60:FF:000036">
    <property type="entry name" value="ATP/GTP-binding protein"/>
    <property type="match status" value="1"/>
</dbReference>
<dbReference type="InterPro" id="IPR015813">
    <property type="entry name" value="Pyrv/PenolPyrv_kinase-like_dom"/>
</dbReference>
<reference evidence="5 6" key="1">
    <citation type="submission" date="2017-05" db="EMBL/GenBank/DDBJ databases">
        <title>Biotechnological potential of actinobacteria isolated from South African environments.</title>
        <authorList>
            <person name="Le Roes-Hill M."/>
            <person name="Prins A."/>
            <person name="Durrell K.A."/>
        </authorList>
    </citation>
    <scope>NUCLEOTIDE SEQUENCE [LARGE SCALE GENOMIC DNA]</scope>
    <source>
        <strain evidence="5 6">HMC13</strain>
    </source>
</reference>
<dbReference type="RefSeq" id="WP_086603507.1">
    <property type="nucleotide sequence ID" value="NZ_NGFN01000201.1"/>
</dbReference>
<accession>A0A243RXX8</accession>
<sequence length="388" mass="42834">MRHFGHIAPEVRKRLFYREPCTFTAESPAWLLSAALGATLYSPATRERLADDILKQAGRGVVSMVLCLEDSIDDADVGPGEENLVRQLTALAGLPGADLPLLFIRVRVPEQIPDLVRRLGPAVRLLSGFVLPKFTEERGMPFLEALATAEAEGGRRLFAMPVLESPELLYRESRVPTLEGISRAVDKYRDRVLALRLGVTDFCSSYGLRRGPDMTAYDVQVVASVIADVVNMLGRADGTGFTVTGPVWEYFRVQERMFKPLLRQSPFLEVQAAELREKLIEHAMDGLLREISLDQANGLLGKTCIHPSHVLPVHALSVVSHEEFSDAQDILRPERGGGGVLRSAYTNKMNEVKPHRAWAERTLLRAEVFGVANEDIGFVELLAAGLGD</sequence>
<evidence type="ECO:0000256" key="3">
    <source>
        <dbReference type="ARBA" id="ARBA00022842"/>
    </source>
</evidence>
<comment type="caution">
    <text evidence="5">The sequence shown here is derived from an EMBL/GenBank/DDBJ whole genome shotgun (WGS) entry which is preliminary data.</text>
</comment>
<dbReference type="PIRSF" id="PIRSF015582">
    <property type="entry name" value="Cit_lyase_B"/>
    <property type="match status" value="1"/>
</dbReference>
<keyword evidence="2 4" id="KW-0479">Metal-binding</keyword>
<organism evidence="5 6">
    <name type="scientific">Streptomyces swartbergensis</name>
    <dbReference type="NCBI Taxonomy" id="487165"/>
    <lineage>
        <taxon>Bacteria</taxon>
        <taxon>Bacillati</taxon>
        <taxon>Actinomycetota</taxon>
        <taxon>Actinomycetes</taxon>
        <taxon>Kitasatosporales</taxon>
        <taxon>Streptomycetaceae</taxon>
        <taxon>Streptomyces</taxon>
    </lineage>
</organism>
<feature type="binding site" evidence="4">
    <location>
        <position position="201"/>
    </location>
    <ligand>
        <name>Mg(2+)</name>
        <dbReference type="ChEBI" id="CHEBI:18420"/>
    </ligand>
</feature>
<keyword evidence="6" id="KW-1185">Reference proteome</keyword>
<proteinExistence type="predicted"/>
<dbReference type="GO" id="GO:0003824">
    <property type="term" value="F:catalytic activity"/>
    <property type="evidence" value="ECO:0007669"/>
    <property type="project" value="InterPro"/>
</dbReference>
<evidence type="ECO:0000256" key="2">
    <source>
        <dbReference type="ARBA" id="ARBA00022723"/>
    </source>
</evidence>
<dbReference type="SUPFAM" id="SSF51621">
    <property type="entry name" value="Phosphoenolpyruvate/pyruvate domain"/>
    <property type="match status" value="1"/>
</dbReference>
<evidence type="ECO:0000313" key="5">
    <source>
        <dbReference type="EMBL" id="OUD00012.1"/>
    </source>
</evidence>
<dbReference type="AlphaFoldDB" id="A0A243RXX8"/>
<evidence type="ECO:0000256" key="1">
    <source>
        <dbReference type="ARBA" id="ARBA00001946"/>
    </source>
</evidence>
<comment type="cofactor">
    <cofactor evidence="1">
        <name>Mg(2+)</name>
        <dbReference type="ChEBI" id="CHEBI:18420"/>
    </cofactor>
</comment>
<protein>
    <submittedName>
        <fullName evidence="5">ATP/GTP-binding protein</fullName>
    </submittedName>
</protein>
<dbReference type="InterPro" id="IPR011206">
    <property type="entry name" value="Citrate_lyase_beta/mcl1/mcl2"/>
</dbReference>
<dbReference type="InterPro" id="IPR039480">
    <property type="entry name" value="C-C_Bond_Lyase-like"/>
</dbReference>
<dbReference type="PANTHER" id="PTHR32308:SF10">
    <property type="entry name" value="CITRATE LYASE SUBUNIT BETA"/>
    <property type="match status" value="1"/>
</dbReference>
<dbReference type="Gene3D" id="3.20.20.60">
    <property type="entry name" value="Phosphoenolpyruvate-binding domains"/>
    <property type="match status" value="2"/>
</dbReference>
<dbReference type="GO" id="GO:0006107">
    <property type="term" value="P:oxaloacetate metabolic process"/>
    <property type="evidence" value="ECO:0007669"/>
    <property type="project" value="TreeGrafter"/>
</dbReference>
<dbReference type="InterPro" id="IPR040442">
    <property type="entry name" value="Pyrv_kinase-like_dom_sf"/>
</dbReference>
<dbReference type="EMBL" id="NGFN01000201">
    <property type="protein sequence ID" value="OUD00012.1"/>
    <property type="molecule type" value="Genomic_DNA"/>
</dbReference>
<keyword evidence="3 4" id="KW-0460">Magnesium</keyword>
<dbReference type="Pfam" id="PF15617">
    <property type="entry name" value="C-C_Bond_Lyase"/>
    <property type="match status" value="1"/>
</dbReference>
<gene>
    <name evidence="5" type="ORF">CA983_27325</name>
</gene>
<name>A0A243RXX8_9ACTN</name>